<organism evidence="1 2">
    <name type="scientific">Caerostris extrusa</name>
    <name type="common">Bark spider</name>
    <name type="synonym">Caerostris bankana</name>
    <dbReference type="NCBI Taxonomy" id="172846"/>
    <lineage>
        <taxon>Eukaryota</taxon>
        <taxon>Metazoa</taxon>
        <taxon>Ecdysozoa</taxon>
        <taxon>Arthropoda</taxon>
        <taxon>Chelicerata</taxon>
        <taxon>Arachnida</taxon>
        <taxon>Araneae</taxon>
        <taxon>Araneomorphae</taxon>
        <taxon>Entelegynae</taxon>
        <taxon>Araneoidea</taxon>
        <taxon>Araneidae</taxon>
        <taxon>Caerostris</taxon>
    </lineage>
</organism>
<gene>
    <name evidence="1" type="ORF">CEXT_462901</name>
</gene>
<dbReference type="AlphaFoldDB" id="A0AAV4TGU9"/>
<dbReference type="EMBL" id="BPLR01011323">
    <property type="protein sequence ID" value="GIY45808.1"/>
    <property type="molecule type" value="Genomic_DNA"/>
</dbReference>
<evidence type="ECO:0000313" key="2">
    <source>
        <dbReference type="Proteomes" id="UP001054945"/>
    </source>
</evidence>
<sequence length="96" mass="10663">MSPIVSSATIETRSLTNPKALSRRNYFQSLQNAKLQRNSRPTPLNKMLLLGVLKLQVVFEIAESGALLNDTDHSDVDSCNCDNTIIAIATMTTIRW</sequence>
<proteinExistence type="predicted"/>
<dbReference type="Proteomes" id="UP001054945">
    <property type="component" value="Unassembled WGS sequence"/>
</dbReference>
<protein>
    <submittedName>
        <fullName evidence="1">Uncharacterized protein</fullName>
    </submittedName>
</protein>
<evidence type="ECO:0000313" key="1">
    <source>
        <dbReference type="EMBL" id="GIY45808.1"/>
    </source>
</evidence>
<reference evidence="1 2" key="1">
    <citation type="submission" date="2021-06" db="EMBL/GenBank/DDBJ databases">
        <title>Caerostris extrusa draft genome.</title>
        <authorList>
            <person name="Kono N."/>
            <person name="Arakawa K."/>
        </authorList>
    </citation>
    <scope>NUCLEOTIDE SEQUENCE [LARGE SCALE GENOMIC DNA]</scope>
</reference>
<name>A0AAV4TGU9_CAEEX</name>
<comment type="caution">
    <text evidence="1">The sequence shown here is derived from an EMBL/GenBank/DDBJ whole genome shotgun (WGS) entry which is preliminary data.</text>
</comment>
<keyword evidence="2" id="KW-1185">Reference proteome</keyword>
<accession>A0AAV4TGU9</accession>